<feature type="signal peptide" evidence="1">
    <location>
        <begin position="1"/>
        <end position="20"/>
    </location>
</feature>
<organism evidence="3 4">
    <name type="scientific">Salegentibacter echinorum</name>
    <dbReference type="NCBI Taxonomy" id="1073325"/>
    <lineage>
        <taxon>Bacteria</taxon>
        <taxon>Pseudomonadati</taxon>
        <taxon>Bacteroidota</taxon>
        <taxon>Flavobacteriia</taxon>
        <taxon>Flavobacteriales</taxon>
        <taxon>Flavobacteriaceae</taxon>
        <taxon>Salegentibacter</taxon>
    </lineage>
</organism>
<evidence type="ECO:0000256" key="1">
    <source>
        <dbReference type="SAM" id="SignalP"/>
    </source>
</evidence>
<dbReference type="EMBL" id="FQVT01000004">
    <property type="protein sequence ID" value="SHG04711.1"/>
    <property type="molecule type" value="Genomic_DNA"/>
</dbReference>
<proteinExistence type="predicted"/>
<dbReference type="STRING" id="1073325.SAMN05444483_104219"/>
<sequence length="172" mass="19085">MKLIKLLALCLILTSCNAPKAVYDYDSTTNFSTYTTYQLFPDFQSGLSQLDETRLIASLEKKLQQKGISKSKKPDLYINAYSQERVDRNRSSLGIGIGSGGRNVGVGVSGGIPIESNRLILEITIDFINVEKDALIWQAVVETKVNPKASPQERRALFNEIVEKALEGYPPE</sequence>
<evidence type="ECO:0000313" key="4">
    <source>
        <dbReference type="Proteomes" id="UP000183945"/>
    </source>
</evidence>
<name>A0A1M5GMD5_SALEC</name>
<dbReference type="Pfam" id="PF13590">
    <property type="entry name" value="DUF4136"/>
    <property type="match status" value="1"/>
</dbReference>
<dbReference type="InterPro" id="IPR025411">
    <property type="entry name" value="DUF4136"/>
</dbReference>
<accession>A0A1M5GMD5</accession>
<protein>
    <recommendedName>
        <fullName evidence="2">DUF4136 domain-containing protein</fullName>
    </recommendedName>
</protein>
<feature type="chain" id="PRO_5012612500" description="DUF4136 domain-containing protein" evidence="1">
    <location>
        <begin position="21"/>
        <end position="172"/>
    </location>
</feature>
<dbReference type="Gene3D" id="3.30.160.670">
    <property type="match status" value="1"/>
</dbReference>
<dbReference type="RefSeq" id="WP_072878817.1">
    <property type="nucleotide sequence ID" value="NZ_FQVT01000004.1"/>
</dbReference>
<feature type="domain" description="DUF4136" evidence="2">
    <location>
        <begin position="22"/>
        <end position="171"/>
    </location>
</feature>
<gene>
    <name evidence="3" type="ORF">SAMN05444483_104219</name>
</gene>
<dbReference type="OrthoDB" id="1430233at2"/>
<dbReference type="AlphaFoldDB" id="A0A1M5GMD5"/>
<dbReference type="PROSITE" id="PS51257">
    <property type="entry name" value="PROKAR_LIPOPROTEIN"/>
    <property type="match status" value="1"/>
</dbReference>
<keyword evidence="1" id="KW-0732">Signal</keyword>
<evidence type="ECO:0000313" key="3">
    <source>
        <dbReference type="EMBL" id="SHG04711.1"/>
    </source>
</evidence>
<keyword evidence="4" id="KW-1185">Reference proteome</keyword>
<reference evidence="4" key="1">
    <citation type="submission" date="2016-11" db="EMBL/GenBank/DDBJ databases">
        <authorList>
            <person name="Varghese N."/>
            <person name="Submissions S."/>
        </authorList>
    </citation>
    <scope>NUCLEOTIDE SEQUENCE [LARGE SCALE GENOMIC DNA]</scope>
    <source>
        <strain evidence="4">DSM 24579</strain>
    </source>
</reference>
<evidence type="ECO:0000259" key="2">
    <source>
        <dbReference type="Pfam" id="PF13590"/>
    </source>
</evidence>
<dbReference type="Proteomes" id="UP000183945">
    <property type="component" value="Unassembled WGS sequence"/>
</dbReference>